<sequence length="388" mass="39909">MSPSTASKHACASSSTAASDAAAVTAAPPPGPQQPLRYALAIHGGAGVINSSNSVWIGSAMEGLQAALDAGHAVLRAGGSAVDAAVASVVVLENDPHFNAGVGSVLTASGQHELEASLMSSSGSACGAVTLLKQVANPIVLAKHVMEHTPHIFLSGPEAEQFAVQQGMQLVDNASFTTQQRKEQWQRYAAEQRLAPADEIVQKIGGPADAAAAVAGPSAAAADGSKDHCQTVGAVAIDSQGRLAAATSTGGRTNKWDGRIGDTPMIGSGETLISTWADTNCAVSGTGVGEEFIRRAAAHDVAARMQYKGLSLAAAMHEVVWQSMAEGDGGFVGVDSDCNCVMDFNSVGMYRAAVDYRGNCVLAVFPDEVQQEEKQDDEQQEKQEGHGK</sequence>
<keyword evidence="6" id="KW-0068">Autocatalytic cleavage</keyword>
<accession>A0A383W7E2</accession>
<dbReference type="GO" id="GO:0008798">
    <property type="term" value="F:beta-aspartyl-peptidase activity"/>
    <property type="evidence" value="ECO:0007669"/>
    <property type="project" value="UniProtKB-EC"/>
</dbReference>
<keyword evidence="10" id="KW-1185">Reference proteome</keyword>
<feature type="binding site" evidence="8">
    <location>
        <begin position="259"/>
        <end position="262"/>
    </location>
    <ligand>
        <name>substrate</name>
    </ligand>
</feature>
<evidence type="ECO:0000256" key="3">
    <source>
        <dbReference type="ARBA" id="ARBA00012879"/>
    </source>
</evidence>
<evidence type="ECO:0000256" key="1">
    <source>
        <dbReference type="ARBA" id="ARBA00000306"/>
    </source>
</evidence>
<dbReference type="PANTHER" id="PTHR10188:SF6">
    <property type="entry name" value="N(4)-(BETA-N-ACETYLGLUCOSAMINYL)-L-ASPARAGINASE"/>
    <property type="match status" value="1"/>
</dbReference>
<evidence type="ECO:0000313" key="9">
    <source>
        <dbReference type="EMBL" id="SZX73039.1"/>
    </source>
</evidence>
<dbReference type="Proteomes" id="UP000256970">
    <property type="component" value="Unassembled WGS sequence"/>
</dbReference>
<dbReference type="InterPro" id="IPR000246">
    <property type="entry name" value="Peptidase_T2"/>
</dbReference>
<evidence type="ECO:0000256" key="5">
    <source>
        <dbReference type="ARBA" id="ARBA00022801"/>
    </source>
</evidence>
<dbReference type="EC" id="3.4.19.5" evidence="3"/>
<dbReference type="Pfam" id="PF01112">
    <property type="entry name" value="Asparaginase_2"/>
    <property type="match status" value="1"/>
</dbReference>
<evidence type="ECO:0000313" key="10">
    <source>
        <dbReference type="Proteomes" id="UP000256970"/>
    </source>
</evidence>
<dbReference type="InterPro" id="IPR029055">
    <property type="entry name" value="Ntn_hydrolases_N"/>
</dbReference>
<protein>
    <recommendedName>
        <fullName evidence="3">beta-aspartyl-peptidase</fullName>
        <ecNumber evidence="3">3.4.19.5</ecNumber>
    </recommendedName>
</protein>
<name>A0A383W7E2_TETOB</name>
<dbReference type="STRING" id="3088.A0A383W7E2"/>
<organism evidence="9 10">
    <name type="scientific">Tetradesmus obliquus</name>
    <name type="common">Green alga</name>
    <name type="synonym">Acutodesmus obliquus</name>
    <dbReference type="NCBI Taxonomy" id="3088"/>
    <lineage>
        <taxon>Eukaryota</taxon>
        <taxon>Viridiplantae</taxon>
        <taxon>Chlorophyta</taxon>
        <taxon>core chlorophytes</taxon>
        <taxon>Chlorophyceae</taxon>
        <taxon>CS clade</taxon>
        <taxon>Sphaeropleales</taxon>
        <taxon>Scenedesmaceae</taxon>
        <taxon>Tetradesmus</taxon>
    </lineage>
</organism>
<dbReference type="Gene3D" id="3.60.20.30">
    <property type="entry name" value="(Glycosyl)asparaginase"/>
    <property type="match status" value="1"/>
</dbReference>
<feature type="active site" description="Nucleophile" evidence="7">
    <location>
        <position position="231"/>
    </location>
</feature>
<dbReference type="SUPFAM" id="SSF56235">
    <property type="entry name" value="N-terminal nucleophile aminohydrolases (Ntn hydrolases)"/>
    <property type="match status" value="1"/>
</dbReference>
<dbReference type="AlphaFoldDB" id="A0A383W7E2"/>
<evidence type="ECO:0000256" key="7">
    <source>
        <dbReference type="PIRSR" id="PIRSR600246-1"/>
    </source>
</evidence>
<evidence type="ECO:0000256" key="8">
    <source>
        <dbReference type="PIRSR" id="PIRSR600246-2"/>
    </source>
</evidence>
<dbReference type="FunFam" id="3.60.20.30:FF:000001">
    <property type="entry name" value="Isoaspartyl peptidase/L-asparaginase"/>
    <property type="match status" value="1"/>
</dbReference>
<comment type="subunit">
    <text evidence="2">Heterotetramer of two alpha and two beta chains arranged as a dimer of alpha/beta heterodimers.</text>
</comment>
<evidence type="ECO:0000256" key="6">
    <source>
        <dbReference type="ARBA" id="ARBA00022813"/>
    </source>
</evidence>
<dbReference type="GO" id="GO:0006508">
    <property type="term" value="P:proteolysis"/>
    <property type="evidence" value="ECO:0007669"/>
    <property type="project" value="UniProtKB-KW"/>
</dbReference>
<keyword evidence="5" id="KW-0378">Hydrolase</keyword>
<dbReference type="EMBL" id="FNXT01001183">
    <property type="protein sequence ID" value="SZX73039.1"/>
    <property type="molecule type" value="Genomic_DNA"/>
</dbReference>
<proteinExistence type="predicted"/>
<reference evidence="9 10" key="1">
    <citation type="submission" date="2016-10" db="EMBL/GenBank/DDBJ databases">
        <authorList>
            <person name="Cai Z."/>
        </authorList>
    </citation>
    <scope>NUCLEOTIDE SEQUENCE [LARGE SCALE GENOMIC DNA]</scope>
</reference>
<keyword evidence="4" id="KW-0645">Protease</keyword>
<dbReference type="CDD" id="cd04701">
    <property type="entry name" value="Asparaginase_2"/>
    <property type="match status" value="1"/>
</dbReference>
<feature type="binding site" evidence="8">
    <location>
        <begin position="286"/>
        <end position="289"/>
    </location>
    <ligand>
        <name>substrate</name>
    </ligand>
</feature>
<evidence type="ECO:0000256" key="2">
    <source>
        <dbReference type="ARBA" id="ARBA00011601"/>
    </source>
</evidence>
<gene>
    <name evidence="9" type="ORF">BQ4739_LOCUS13160</name>
</gene>
<dbReference type="PANTHER" id="PTHR10188">
    <property type="entry name" value="L-ASPARAGINASE"/>
    <property type="match status" value="1"/>
</dbReference>
<comment type="catalytic activity">
    <reaction evidence="1">
        <text>Cleavage of a beta-linked Asp residue from the N-terminus of a polypeptide.</text>
        <dbReference type="EC" id="3.4.19.5"/>
    </reaction>
</comment>
<dbReference type="GO" id="GO:0004067">
    <property type="term" value="F:asparaginase activity"/>
    <property type="evidence" value="ECO:0007669"/>
    <property type="project" value="UniProtKB-ARBA"/>
</dbReference>
<evidence type="ECO:0000256" key="4">
    <source>
        <dbReference type="ARBA" id="ARBA00022670"/>
    </source>
</evidence>